<reference evidence="2" key="1">
    <citation type="submission" date="2018-11" db="EMBL/GenBank/DDBJ databases">
        <authorList>
            <consortium name="Genoscope - CEA"/>
            <person name="William W."/>
        </authorList>
    </citation>
    <scope>NUCLEOTIDE SEQUENCE</scope>
</reference>
<feature type="region of interest" description="Disordered" evidence="1">
    <location>
        <begin position="81"/>
        <end position="112"/>
    </location>
</feature>
<gene>
    <name evidence="2" type="ORF">BRAA04T18370Z</name>
</gene>
<feature type="compositionally biased region" description="Acidic residues" evidence="1">
    <location>
        <begin position="93"/>
        <end position="110"/>
    </location>
</feature>
<proteinExistence type="predicted"/>
<protein>
    <submittedName>
        <fullName evidence="2">Uncharacterized protein</fullName>
    </submittedName>
</protein>
<accession>A0A3P6C9J0</accession>
<sequence>MSPSKAEEVVQHIHPLTKVDGVGRYICDGSRAPVNPRQTWVRHLRRNDRRVVLPMRALRLRREVQELIEVQELGEFQELGEVQEPREVQEPCEVQEPDEVEEPGEVEEPDPDRLRKRDVMYIGARVAWACMTGDVAGVISAFQL</sequence>
<evidence type="ECO:0000256" key="1">
    <source>
        <dbReference type="SAM" id="MobiDB-lite"/>
    </source>
</evidence>
<organism evidence="2">
    <name type="scientific">Brassica campestris</name>
    <name type="common">Field mustard</name>
    <dbReference type="NCBI Taxonomy" id="3711"/>
    <lineage>
        <taxon>Eukaryota</taxon>
        <taxon>Viridiplantae</taxon>
        <taxon>Streptophyta</taxon>
        <taxon>Embryophyta</taxon>
        <taxon>Tracheophyta</taxon>
        <taxon>Spermatophyta</taxon>
        <taxon>Magnoliopsida</taxon>
        <taxon>eudicotyledons</taxon>
        <taxon>Gunneridae</taxon>
        <taxon>Pentapetalae</taxon>
        <taxon>rosids</taxon>
        <taxon>malvids</taxon>
        <taxon>Brassicales</taxon>
        <taxon>Brassicaceae</taxon>
        <taxon>Brassiceae</taxon>
        <taxon>Brassica</taxon>
    </lineage>
</organism>
<dbReference type="AlphaFoldDB" id="A0A3P6C9J0"/>
<dbReference type="EMBL" id="LR031576">
    <property type="protein sequence ID" value="VDD15267.1"/>
    <property type="molecule type" value="Genomic_DNA"/>
</dbReference>
<name>A0A3P6C9J0_BRACM</name>
<evidence type="ECO:0000313" key="2">
    <source>
        <dbReference type="EMBL" id="VDD15267.1"/>
    </source>
</evidence>